<dbReference type="Pfam" id="PF02197">
    <property type="entry name" value="RIIa"/>
    <property type="match status" value="1"/>
</dbReference>
<comment type="subunit">
    <text evidence="6">Homodimer. May interact with ROPN1.</text>
</comment>
<evidence type="ECO:0000256" key="3">
    <source>
        <dbReference type="ARBA" id="ARBA00023136"/>
    </source>
</evidence>
<dbReference type="Ensembl" id="ENSPCET00000009755.1">
    <property type="protein sequence ID" value="ENSPCEP00000009428.1"/>
    <property type="gene ID" value="ENSPCEG00000007477.1"/>
</dbReference>
<dbReference type="PANTHER" id="PTHR10699">
    <property type="entry name" value="NEUROMODULIN"/>
    <property type="match status" value="1"/>
</dbReference>
<dbReference type="GO" id="GO:0005516">
    <property type="term" value="F:calmodulin binding"/>
    <property type="evidence" value="ECO:0007669"/>
    <property type="project" value="TreeGrafter"/>
</dbReference>
<protein>
    <recommendedName>
        <fullName evidence="2">Sperm surface protein Sp17</fullName>
    </recommendedName>
    <alternativeName>
        <fullName evidence="5">Sperm autoantigenic protein 17</fullName>
    </alternativeName>
</protein>
<evidence type="ECO:0000313" key="9">
    <source>
        <dbReference type="Proteomes" id="UP000694393"/>
    </source>
</evidence>
<sequence length="134" mass="15793">MSIPFSNTHHRIPLGFANLLEGLAREVLREQPEDIPAFAAKYFEELLDKREETRFDPAEWGAKLEDRFYNNRAFELREPDMHLPLEMSLYFSLHLPKDKAATRIQAAYRGYRARERVKKLKEPDQDATDLTEEI</sequence>
<evidence type="ECO:0000256" key="4">
    <source>
        <dbReference type="ARBA" id="ARBA00025518"/>
    </source>
</evidence>
<dbReference type="GO" id="GO:0016020">
    <property type="term" value="C:membrane"/>
    <property type="evidence" value="ECO:0007669"/>
    <property type="project" value="UniProtKB-SubCell"/>
</dbReference>
<dbReference type="PIRSF" id="PIRSF016533">
    <property type="entry name" value="Sp17"/>
    <property type="match status" value="1"/>
</dbReference>
<dbReference type="AlphaFoldDB" id="A0A8C8RSH1"/>
<dbReference type="SMART" id="SM00015">
    <property type="entry name" value="IQ"/>
    <property type="match status" value="1"/>
</dbReference>
<dbReference type="InterPro" id="IPR012105">
    <property type="entry name" value="Sp17"/>
</dbReference>
<accession>A0A8C8RSH1</accession>
<reference evidence="8" key="2">
    <citation type="submission" date="2025-09" db="UniProtKB">
        <authorList>
            <consortium name="Ensembl"/>
        </authorList>
    </citation>
    <scope>IDENTIFICATION</scope>
</reference>
<dbReference type="InterPro" id="IPR047579">
    <property type="entry name" value="DD_CABYR_SP17"/>
</dbReference>
<evidence type="ECO:0000259" key="7">
    <source>
        <dbReference type="SMART" id="SM00394"/>
    </source>
</evidence>
<evidence type="ECO:0000313" key="8">
    <source>
        <dbReference type="Ensembl" id="ENSPCEP00000009428.1"/>
    </source>
</evidence>
<name>A0A8C8RSH1_9SAUR</name>
<keyword evidence="9" id="KW-1185">Reference proteome</keyword>
<keyword evidence="3" id="KW-0472">Membrane</keyword>
<dbReference type="Pfam" id="PF00612">
    <property type="entry name" value="IQ"/>
    <property type="match status" value="1"/>
</dbReference>
<evidence type="ECO:0000256" key="2">
    <source>
        <dbReference type="ARBA" id="ARBA00014863"/>
    </source>
</evidence>
<proteinExistence type="predicted"/>
<organism evidence="8 9">
    <name type="scientific">Pelusios castaneus</name>
    <name type="common">West African mud turtle</name>
    <dbReference type="NCBI Taxonomy" id="367368"/>
    <lineage>
        <taxon>Eukaryota</taxon>
        <taxon>Metazoa</taxon>
        <taxon>Chordata</taxon>
        <taxon>Craniata</taxon>
        <taxon>Vertebrata</taxon>
        <taxon>Euteleostomi</taxon>
        <taxon>Archelosauria</taxon>
        <taxon>Testudinata</taxon>
        <taxon>Testudines</taxon>
        <taxon>Pleurodira</taxon>
        <taxon>Pelomedusidae</taxon>
        <taxon>Pelusios</taxon>
    </lineage>
</organism>
<dbReference type="InterPro" id="IPR000048">
    <property type="entry name" value="IQ_motif_EF-hand-BS"/>
</dbReference>
<dbReference type="Proteomes" id="UP000694393">
    <property type="component" value="Unplaced"/>
</dbReference>
<dbReference type="GO" id="GO:0007339">
    <property type="term" value="P:binding of sperm to zona pellucida"/>
    <property type="evidence" value="ECO:0007669"/>
    <property type="project" value="InterPro"/>
</dbReference>
<dbReference type="SMART" id="SM00394">
    <property type="entry name" value="RIIa"/>
    <property type="match status" value="1"/>
</dbReference>
<comment type="function">
    <text evidence="4">Sperm surface zona pellucida binding protein. Helps to bind spermatozoa to the zona pellucida with high affinity. Might function in binding zona pellucida and carbohydrates.</text>
</comment>
<dbReference type="SUPFAM" id="SSF47391">
    <property type="entry name" value="Dimerization-anchoring domain of cAMP-dependent PK regulatory subunit"/>
    <property type="match status" value="1"/>
</dbReference>
<dbReference type="PANTHER" id="PTHR10699:SF16">
    <property type="entry name" value="SPERM SURFACE PROTEIN SP17"/>
    <property type="match status" value="1"/>
</dbReference>
<dbReference type="CDD" id="cd23767">
    <property type="entry name" value="IQCD"/>
    <property type="match status" value="1"/>
</dbReference>
<evidence type="ECO:0000256" key="1">
    <source>
        <dbReference type="ARBA" id="ARBA00004170"/>
    </source>
</evidence>
<dbReference type="InterPro" id="IPR003117">
    <property type="entry name" value="cAMP_dep_PK_reg_su_I/II_a/b"/>
</dbReference>
<evidence type="ECO:0000256" key="6">
    <source>
        <dbReference type="ARBA" id="ARBA00044028"/>
    </source>
</evidence>
<dbReference type="Gene3D" id="1.20.5.190">
    <property type="match status" value="1"/>
</dbReference>
<dbReference type="CDD" id="cd12100">
    <property type="entry name" value="DD_CABYR_SP17"/>
    <property type="match status" value="1"/>
</dbReference>
<evidence type="ECO:0000256" key="5">
    <source>
        <dbReference type="ARBA" id="ARBA00031837"/>
    </source>
</evidence>
<reference evidence="8" key="1">
    <citation type="submission" date="2025-08" db="UniProtKB">
        <authorList>
            <consortium name="Ensembl"/>
        </authorList>
    </citation>
    <scope>IDENTIFICATION</scope>
</reference>
<dbReference type="PROSITE" id="PS50096">
    <property type="entry name" value="IQ"/>
    <property type="match status" value="1"/>
</dbReference>
<dbReference type="Gene3D" id="1.20.890.10">
    <property type="entry name" value="cAMP-dependent protein kinase regulatory subunit, dimerization-anchoring domain"/>
    <property type="match status" value="1"/>
</dbReference>
<comment type="subcellular location">
    <subcellularLocation>
        <location evidence="1">Membrane</location>
        <topology evidence="1">Peripheral membrane protein</topology>
    </subcellularLocation>
</comment>
<dbReference type="FunFam" id="1.20.890.10:FF:000006">
    <property type="entry name" value="Sperm surface protein Sp17"/>
    <property type="match status" value="1"/>
</dbReference>
<feature type="domain" description="RIIa" evidence="7">
    <location>
        <begin position="14"/>
        <end position="51"/>
    </location>
</feature>